<sequence>MRILALHGLGSSSSLLKEQLRPFIQELGPNCQFIFLEGAVTCGRGPAEHCLNSGATLGQPPFYSHATGFSPAEVCQTFQRIDKFVEENGPFDGVLGFSLGAALAMSYILHKQRTRPHANLPFYFATLFSPIFVASADETLYGGIVDRLLDDEHTAFRSAFPSEDFLSTLKTQDERIFADYTRVVLSMNSTVGNVLPGKPAPTGFFEEANGVQAASIPRMLHPKLTKDRIGIPTVVVTGVKEAGAISEQSRVAQGLCRASLRWKYQHDGGHDVPFKRSDVQEIVSFMMEAIEEGRELSSLHEYEATANL</sequence>
<feature type="domain" description="Serine hydrolase" evidence="2">
    <location>
        <begin position="1"/>
        <end position="281"/>
    </location>
</feature>
<proteinExistence type="predicted"/>
<dbReference type="AlphaFoldDB" id="A0A9W9UFB0"/>
<dbReference type="GO" id="GO:0016787">
    <property type="term" value="F:hydrolase activity"/>
    <property type="evidence" value="ECO:0007669"/>
    <property type="project" value="UniProtKB-KW"/>
</dbReference>
<dbReference type="GO" id="GO:0072330">
    <property type="term" value="P:monocarboxylic acid biosynthetic process"/>
    <property type="evidence" value="ECO:0007669"/>
    <property type="project" value="UniProtKB-ARBA"/>
</dbReference>
<dbReference type="Pfam" id="PF03959">
    <property type="entry name" value="FSH1"/>
    <property type="match status" value="1"/>
</dbReference>
<dbReference type="InterPro" id="IPR050593">
    <property type="entry name" value="LovG"/>
</dbReference>
<name>A0A9W9UFB0_PENBR</name>
<dbReference type="GO" id="GO:0019748">
    <property type="term" value="P:secondary metabolic process"/>
    <property type="evidence" value="ECO:0007669"/>
    <property type="project" value="TreeGrafter"/>
</dbReference>
<dbReference type="SUPFAM" id="SSF53474">
    <property type="entry name" value="alpha/beta-Hydrolases"/>
    <property type="match status" value="1"/>
</dbReference>
<keyword evidence="1" id="KW-0378">Hydrolase</keyword>
<dbReference type="GO" id="GO:0005634">
    <property type="term" value="C:nucleus"/>
    <property type="evidence" value="ECO:0007669"/>
    <property type="project" value="TreeGrafter"/>
</dbReference>
<dbReference type="PANTHER" id="PTHR48070:SF4">
    <property type="entry name" value="ESTERASE ALNB"/>
    <property type="match status" value="1"/>
</dbReference>
<protein>
    <recommendedName>
        <fullName evidence="2">Serine hydrolase domain-containing protein</fullName>
    </recommendedName>
</protein>
<dbReference type="PANTHER" id="PTHR48070">
    <property type="entry name" value="ESTERASE OVCA2"/>
    <property type="match status" value="1"/>
</dbReference>
<dbReference type="Proteomes" id="UP001147695">
    <property type="component" value="Unassembled WGS sequence"/>
</dbReference>
<dbReference type="EMBL" id="JAPZBQ010000003">
    <property type="protein sequence ID" value="KAJ5338973.1"/>
    <property type="molecule type" value="Genomic_DNA"/>
</dbReference>
<evidence type="ECO:0000259" key="2">
    <source>
        <dbReference type="Pfam" id="PF03959"/>
    </source>
</evidence>
<gene>
    <name evidence="3" type="ORF">N7452_005701</name>
</gene>
<dbReference type="GO" id="GO:0005737">
    <property type="term" value="C:cytoplasm"/>
    <property type="evidence" value="ECO:0007669"/>
    <property type="project" value="TreeGrafter"/>
</dbReference>
<dbReference type="InterPro" id="IPR029058">
    <property type="entry name" value="AB_hydrolase_fold"/>
</dbReference>
<evidence type="ECO:0000313" key="3">
    <source>
        <dbReference type="EMBL" id="KAJ5338973.1"/>
    </source>
</evidence>
<evidence type="ECO:0000313" key="4">
    <source>
        <dbReference type="Proteomes" id="UP001147695"/>
    </source>
</evidence>
<reference evidence="3" key="1">
    <citation type="submission" date="2022-12" db="EMBL/GenBank/DDBJ databases">
        <authorList>
            <person name="Petersen C."/>
        </authorList>
    </citation>
    <scope>NUCLEOTIDE SEQUENCE</scope>
    <source>
        <strain evidence="3">IBT 35673</strain>
    </source>
</reference>
<dbReference type="Gene3D" id="3.40.50.1820">
    <property type="entry name" value="alpha/beta hydrolase"/>
    <property type="match status" value="1"/>
</dbReference>
<reference evidence="3" key="2">
    <citation type="journal article" date="2023" name="IMA Fungus">
        <title>Comparative genomic study of the Penicillium genus elucidates a diverse pangenome and 15 lateral gene transfer events.</title>
        <authorList>
            <person name="Petersen C."/>
            <person name="Sorensen T."/>
            <person name="Nielsen M.R."/>
            <person name="Sondergaard T.E."/>
            <person name="Sorensen J.L."/>
            <person name="Fitzpatrick D.A."/>
            <person name="Frisvad J.C."/>
            <person name="Nielsen K.L."/>
        </authorList>
    </citation>
    <scope>NUCLEOTIDE SEQUENCE</scope>
    <source>
        <strain evidence="3">IBT 35673</strain>
    </source>
</reference>
<dbReference type="GO" id="GO:0017000">
    <property type="term" value="P:antibiotic biosynthetic process"/>
    <property type="evidence" value="ECO:0007669"/>
    <property type="project" value="UniProtKB-ARBA"/>
</dbReference>
<organism evidence="3 4">
    <name type="scientific">Penicillium brevicompactum</name>
    <dbReference type="NCBI Taxonomy" id="5074"/>
    <lineage>
        <taxon>Eukaryota</taxon>
        <taxon>Fungi</taxon>
        <taxon>Dikarya</taxon>
        <taxon>Ascomycota</taxon>
        <taxon>Pezizomycotina</taxon>
        <taxon>Eurotiomycetes</taxon>
        <taxon>Eurotiomycetidae</taxon>
        <taxon>Eurotiales</taxon>
        <taxon>Aspergillaceae</taxon>
        <taxon>Penicillium</taxon>
    </lineage>
</organism>
<comment type="caution">
    <text evidence="3">The sequence shown here is derived from an EMBL/GenBank/DDBJ whole genome shotgun (WGS) entry which is preliminary data.</text>
</comment>
<dbReference type="InterPro" id="IPR005645">
    <property type="entry name" value="FSH-like_dom"/>
</dbReference>
<accession>A0A9W9UFB0</accession>
<evidence type="ECO:0000256" key="1">
    <source>
        <dbReference type="ARBA" id="ARBA00022801"/>
    </source>
</evidence>